<name>A0A6P1NJC5_9MICC</name>
<organism evidence="1 2">
    <name type="scientific">Pseudarthrobacter psychrotolerans</name>
    <dbReference type="NCBI Taxonomy" id="2697569"/>
    <lineage>
        <taxon>Bacteria</taxon>
        <taxon>Bacillati</taxon>
        <taxon>Actinomycetota</taxon>
        <taxon>Actinomycetes</taxon>
        <taxon>Micrococcales</taxon>
        <taxon>Micrococcaceae</taxon>
        <taxon>Pseudarthrobacter</taxon>
    </lineage>
</organism>
<keyword evidence="2" id="KW-1185">Reference proteome</keyword>
<reference evidence="1 2" key="1">
    <citation type="submission" date="2020-01" db="EMBL/GenBank/DDBJ databases">
        <title>Pseudarthrobacter psychrotolerans sp. nov., isolated from antarctic soil.</title>
        <authorList>
            <person name="Shin Y."/>
            <person name="Park W."/>
        </authorList>
    </citation>
    <scope>NUCLEOTIDE SEQUENCE [LARGE SCALE GENOMIC DNA]</scope>
    <source>
        <strain evidence="1 2">YJ56</strain>
    </source>
</reference>
<dbReference type="KEGG" id="psey:GU243_02960"/>
<evidence type="ECO:0000313" key="1">
    <source>
        <dbReference type="EMBL" id="QHK18897.1"/>
    </source>
</evidence>
<dbReference type="Proteomes" id="UP000464186">
    <property type="component" value="Chromosome"/>
</dbReference>
<accession>A0A6P1NJC5</accession>
<dbReference type="AlphaFoldDB" id="A0A6P1NJC5"/>
<dbReference type="InterPro" id="IPR025332">
    <property type="entry name" value="DUF4238"/>
</dbReference>
<proteinExistence type="predicted"/>
<evidence type="ECO:0000313" key="2">
    <source>
        <dbReference type="Proteomes" id="UP000464186"/>
    </source>
</evidence>
<gene>
    <name evidence="1" type="ORF">GU243_02960</name>
</gene>
<sequence>MTSPPPDGRWHLQKVTRNPWGEIPLTGGGEFLNQHAKRYYERLLGFAEATDTDARRHHYVPKTHLKRWSSDGKRVWTLNTDTGALKQLGVNDICVAENFYRVIGPDGEAHNRVELMFGAVDEEVRRIQDILLALGKRSDISFEDFMAAGVTAALQRMRTSQSRRLMEQQDLWWREQQADGFSSPLAHEDPLRLNNIHTESLFHAMWEAADVMTTRQLEIWDDLKGRFLTSDAPVQTSFVGDVRPGLNAAKTIWWPISPHRAVAWTNELAGEKVVFKRATTPVADKVRAIMLQGRDRFIIATQEQLRTLPAGKPIPRRAQIRLRCSQHQPSGEYVEPPGCVVETREWYGSAPSVLLCNNGLHRHVPELASHR</sequence>
<dbReference type="Pfam" id="PF14022">
    <property type="entry name" value="DUF4238"/>
    <property type="match status" value="1"/>
</dbReference>
<dbReference type="EMBL" id="CP047898">
    <property type="protein sequence ID" value="QHK18897.1"/>
    <property type="molecule type" value="Genomic_DNA"/>
</dbReference>
<protein>
    <submittedName>
        <fullName evidence="1">DUF4238 domain-containing protein</fullName>
    </submittedName>
</protein>